<proteinExistence type="predicted"/>
<gene>
    <name evidence="3" type="ORF">OXX778_LOCUS12852</name>
</gene>
<keyword evidence="1" id="KW-0472">Membrane</keyword>
<name>A0A814BL31_9BILA</name>
<dbReference type="PROSITE" id="PS50228">
    <property type="entry name" value="SUEL_LECTIN"/>
    <property type="match status" value="4"/>
</dbReference>
<dbReference type="GO" id="GO:0030246">
    <property type="term" value="F:carbohydrate binding"/>
    <property type="evidence" value="ECO:0007669"/>
    <property type="project" value="InterPro"/>
</dbReference>
<dbReference type="InterPro" id="IPR000922">
    <property type="entry name" value="Lectin_gal-bd_dom"/>
</dbReference>
<dbReference type="AlphaFoldDB" id="A0A814BL31"/>
<sequence length="669" mass="76495">MNFINEKILRKKFRTKVFKFHPPDFHLNSNSNILFNVETHQTVKNQETATKNAENTNLKFLNKCTISSKSILAIVFIIFLIGLVLVIFLRFQYSSSTVSTDVNENKIFVSQSRFNSSVNANFSICEHKKLIDLNTNDRKCSRISPYEPENLNFQNSYSLGQPIFQSIVCFGSKLHLKCPMQNQKIHISSAYFGIQKQTKNFCWSNPKGLVCYRNLTLHYIQNLCENKSLCNLIVTDTYLGNPCPTQNLNHNQLLIQYQCLDDENFDLVNKKCEINKEMSPICPALKIPNYNEKYWCEPNKANITCPYGKVINILCSFYGVDVDKKCPDSEYKGVPTKCYSENTQFIIKNFCNNKTSCFFSGENSFEQDSGFTNACQGFQNMFFVQWECISEYLEYTISSKTIDLLPICNSTPSINGTCDTSYSPYVPQALNNSTKTYFSYPIYQQIVCQGSTLILFCPAETVIHIYAGYFGIQEYTRSNFCITSENEDKYPFMLYIADSFKTINSTCENKNMCQLRAMANSLGGGDLNPEYTKQLVVQYQCLDPILLQNRINQCEFNSKIPEICPKNLGEDKMNEDTWCDGDQMSIKCSNEKKIKIFCAFYGIHPSILTCDIASLSFSPVCYFNSSFANIVELCELKSNCSIDVVGSSFFNLDPCIGLKKALYVQWKCI</sequence>
<dbReference type="PANTHER" id="PTHR46780">
    <property type="entry name" value="PROTEIN EVA-1"/>
    <property type="match status" value="1"/>
</dbReference>
<dbReference type="CDD" id="cd22823">
    <property type="entry name" value="Gal_Rha_Lectin"/>
    <property type="match status" value="4"/>
</dbReference>
<keyword evidence="4" id="KW-1185">Reference proteome</keyword>
<reference evidence="3" key="1">
    <citation type="submission" date="2021-02" db="EMBL/GenBank/DDBJ databases">
        <authorList>
            <person name="Nowell W R."/>
        </authorList>
    </citation>
    <scope>NUCLEOTIDE SEQUENCE</scope>
    <source>
        <strain evidence="3">Ploen Becks lab</strain>
    </source>
</reference>
<feature type="domain" description="SUEL-type lectin" evidence="2">
    <location>
        <begin position="447"/>
        <end position="542"/>
    </location>
</feature>
<feature type="domain" description="SUEL-type lectin" evidence="2">
    <location>
        <begin position="295"/>
        <end position="389"/>
    </location>
</feature>
<protein>
    <recommendedName>
        <fullName evidence="2">SUEL-type lectin domain-containing protein</fullName>
    </recommendedName>
</protein>
<dbReference type="InterPro" id="IPR043159">
    <property type="entry name" value="Lectin_gal-bd_sf"/>
</dbReference>
<evidence type="ECO:0000259" key="2">
    <source>
        <dbReference type="PROSITE" id="PS50228"/>
    </source>
</evidence>
<feature type="transmembrane region" description="Helical" evidence="1">
    <location>
        <begin position="71"/>
        <end position="91"/>
    </location>
</feature>
<feature type="domain" description="SUEL-type lectin" evidence="2">
    <location>
        <begin position="168"/>
        <end position="244"/>
    </location>
</feature>
<evidence type="ECO:0000256" key="1">
    <source>
        <dbReference type="SAM" id="Phobius"/>
    </source>
</evidence>
<accession>A0A814BL31</accession>
<dbReference type="OrthoDB" id="1100386at2759"/>
<dbReference type="Proteomes" id="UP000663879">
    <property type="component" value="Unassembled WGS sequence"/>
</dbReference>
<dbReference type="Gene3D" id="2.60.120.740">
    <property type="match status" value="4"/>
</dbReference>
<evidence type="ECO:0000313" key="3">
    <source>
        <dbReference type="EMBL" id="CAF0930003.1"/>
    </source>
</evidence>
<keyword evidence="1" id="KW-1133">Transmembrane helix</keyword>
<dbReference type="Pfam" id="PF02140">
    <property type="entry name" value="SUEL_Lectin"/>
    <property type="match status" value="3"/>
</dbReference>
<keyword evidence="1" id="KW-0812">Transmembrane</keyword>
<comment type="caution">
    <text evidence="3">The sequence shown here is derived from an EMBL/GenBank/DDBJ whole genome shotgun (WGS) entry which is preliminary data.</text>
</comment>
<evidence type="ECO:0000313" key="4">
    <source>
        <dbReference type="Proteomes" id="UP000663879"/>
    </source>
</evidence>
<organism evidence="3 4">
    <name type="scientific">Brachionus calyciflorus</name>
    <dbReference type="NCBI Taxonomy" id="104777"/>
    <lineage>
        <taxon>Eukaryota</taxon>
        <taxon>Metazoa</taxon>
        <taxon>Spiralia</taxon>
        <taxon>Gnathifera</taxon>
        <taxon>Rotifera</taxon>
        <taxon>Eurotatoria</taxon>
        <taxon>Monogononta</taxon>
        <taxon>Pseudotrocha</taxon>
        <taxon>Ploima</taxon>
        <taxon>Brachionidae</taxon>
        <taxon>Brachionus</taxon>
    </lineage>
</organism>
<dbReference type="EMBL" id="CAJNOC010002386">
    <property type="protein sequence ID" value="CAF0930003.1"/>
    <property type="molecule type" value="Genomic_DNA"/>
</dbReference>
<feature type="domain" description="SUEL-type lectin" evidence="2">
    <location>
        <begin position="578"/>
        <end position="669"/>
    </location>
</feature>